<comment type="caution">
    <text evidence="2">The sequence shown here is derived from an EMBL/GenBank/DDBJ whole genome shotgun (WGS) entry which is preliminary data.</text>
</comment>
<proteinExistence type="predicted"/>
<dbReference type="EMBL" id="LTBA01000006">
    <property type="protein sequence ID" value="KYH35123.1"/>
    <property type="molecule type" value="Genomic_DNA"/>
</dbReference>
<sequence length="139" mass="16092">MSISIDIEKIKYYAKCTINILGSIFMIFHTIITPVVALVIGSLISDFAEFHKMQYPKESVIAFIFLAFLFFQNFPEKQKGLFKGLVYINIFPGIALVVVMLSDTRHFGLNGLFLIAIQIGLYAIYWNKFYKKKEKRSYQ</sequence>
<dbReference type="AlphaFoldDB" id="A0A151B5P3"/>
<feature type="transmembrane region" description="Helical" evidence="1">
    <location>
        <begin position="55"/>
        <end position="72"/>
    </location>
</feature>
<keyword evidence="1" id="KW-0472">Membrane</keyword>
<dbReference type="RefSeq" id="WP_066823285.1">
    <property type="nucleotide sequence ID" value="NZ_LTBA01000006.1"/>
</dbReference>
<accession>A0A151B5P3</accession>
<keyword evidence="3" id="KW-1185">Reference proteome</keyword>
<organism evidence="2 3">
    <name type="scientific">Clostridium tepidiprofundi DSM 19306</name>
    <dbReference type="NCBI Taxonomy" id="1121338"/>
    <lineage>
        <taxon>Bacteria</taxon>
        <taxon>Bacillati</taxon>
        <taxon>Bacillota</taxon>
        <taxon>Clostridia</taxon>
        <taxon>Eubacteriales</taxon>
        <taxon>Clostridiaceae</taxon>
        <taxon>Clostridium</taxon>
    </lineage>
</organism>
<keyword evidence="1" id="KW-0812">Transmembrane</keyword>
<evidence type="ECO:0000256" key="1">
    <source>
        <dbReference type="SAM" id="Phobius"/>
    </source>
</evidence>
<evidence type="ECO:0000313" key="2">
    <source>
        <dbReference type="EMBL" id="KYH35123.1"/>
    </source>
</evidence>
<feature type="transmembrane region" description="Helical" evidence="1">
    <location>
        <begin position="20"/>
        <end position="43"/>
    </location>
</feature>
<dbReference type="Proteomes" id="UP000075531">
    <property type="component" value="Unassembled WGS sequence"/>
</dbReference>
<reference evidence="2 3" key="1">
    <citation type="submission" date="2016-02" db="EMBL/GenBank/DDBJ databases">
        <title>Genome sequence of Clostridium tepidiprofundi DSM 19306.</title>
        <authorList>
            <person name="Poehlein A."/>
            <person name="Daniel R."/>
        </authorList>
    </citation>
    <scope>NUCLEOTIDE SEQUENCE [LARGE SCALE GENOMIC DNA]</scope>
    <source>
        <strain evidence="2 3">DSM 19306</strain>
    </source>
</reference>
<keyword evidence="1" id="KW-1133">Transmembrane helix</keyword>
<feature type="transmembrane region" description="Helical" evidence="1">
    <location>
        <begin position="107"/>
        <end position="126"/>
    </location>
</feature>
<dbReference type="PATRIC" id="fig|1121338.3.peg.973"/>
<gene>
    <name evidence="2" type="ORF">CLTEP_09430</name>
</gene>
<feature type="transmembrane region" description="Helical" evidence="1">
    <location>
        <begin position="84"/>
        <end position="101"/>
    </location>
</feature>
<name>A0A151B5P3_9CLOT</name>
<protein>
    <submittedName>
        <fullName evidence="2">Uncharacterized protein</fullName>
    </submittedName>
</protein>
<evidence type="ECO:0000313" key="3">
    <source>
        <dbReference type="Proteomes" id="UP000075531"/>
    </source>
</evidence>